<dbReference type="EMBL" id="CP059735">
    <property type="protein sequence ID" value="WDD99943.1"/>
    <property type="molecule type" value="Genomic_DNA"/>
</dbReference>
<evidence type="ECO:0000313" key="2">
    <source>
        <dbReference type="EMBL" id="WDD99943.1"/>
    </source>
</evidence>
<dbReference type="RefSeq" id="WP_044831829.1">
    <property type="nucleotide sequence ID" value="NZ_CP059735.1"/>
</dbReference>
<evidence type="ECO:0000313" key="3">
    <source>
        <dbReference type="Proteomes" id="UP000032568"/>
    </source>
</evidence>
<keyword evidence="3" id="KW-1185">Reference proteome</keyword>
<dbReference type="GO" id="GO:0016779">
    <property type="term" value="F:nucleotidyltransferase activity"/>
    <property type="evidence" value="ECO:0007669"/>
    <property type="project" value="UniProtKB-KW"/>
</dbReference>
<sequence length="125" mass="13628">MKLTISIFLLIVGVINFLPVIGVLSAETLSGAYSVELMGNDIIILMRHRALLFGLIGGFILYSVFKPAYQMAAMVMAAISMLGFIYFVWAAGDYNASIFKVAIIDLVGIVCLVIVSVLKYVNRNS</sequence>
<keyword evidence="1" id="KW-0472">Membrane</keyword>
<organism evidence="2 3">
    <name type="scientific">Thalassomonas actiniarum</name>
    <dbReference type="NCBI Taxonomy" id="485447"/>
    <lineage>
        <taxon>Bacteria</taxon>
        <taxon>Pseudomonadati</taxon>
        <taxon>Pseudomonadota</taxon>
        <taxon>Gammaproteobacteria</taxon>
        <taxon>Alteromonadales</taxon>
        <taxon>Colwelliaceae</taxon>
        <taxon>Thalassomonas</taxon>
    </lineage>
</organism>
<keyword evidence="1" id="KW-1133">Transmembrane helix</keyword>
<reference evidence="2 3" key="2">
    <citation type="journal article" date="2022" name="Mar. Drugs">
        <title>Bioassay-Guided Fractionation Leads to the Detection of Cholic Acid Generated by the Rare Thalassomonas sp.</title>
        <authorList>
            <person name="Pheiffer F."/>
            <person name="Schneider Y.K."/>
            <person name="Hansen E.H."/>
            <person name="Andersen J.H."/>
            <person name="Isaksson J."/>
            <person name="Busche T."/>
            <person name="R C."/>
            <person name="Kalinowski J."/>
            <person name="Zyl L.V."/>
            <person name="Trindade M."/>
        </authorList>
    </citation>
    <scope>NUCLEOTIDE SEQUENCE [LARGE SCALE GENOMIC DNA]</scope>
    <source>
        <strain evidence="2 3">A5K-106</strain>
    </source>
</reference>
<keyword evidence="2" id="KW-0808">Transferase</keyword>
<name>A0AAE9YT15_9GAMM</name>
<reference evidence="2 3" key="1">
    <citation type="journal article" date="2015" name="Genome Announc.">
        <title>Draft Genome Sequences of Marine Isolates of Thalassomonas viridans and Thalassomonas actiniarum.</title>
        <authorList>
            <person name="Olonade I."/>
            <person name="van Zyl L.J."/>
            <person name="Trindade M."/>
        </authorList>
    </citation>
    <scope>NUCLEOTIDE SEQUENCE [LARGE SCALE GENOMIC DNA]</scope>
    <source>
        <strain evidence="2 3">A5K-106</strain>
    </source>
</reference>
<accession>A0AAE9YT15</accession>
<keyword evidence="2" id="KW-0548">Nucleotidyltransferase</keyword>
<dbReference type="AlphaFoldDB" id="A0AAE9YT15"/>
<feature type="transmembrane region" description="Helical" evidence="1">
    <location>
        <begin position="98"/>
        <end position="121"/>
    </location>
</feature>
<feature type="transmembrane region" description="Helical" evidence="1">
    <location>
        <begin position="42"/>
        <end position="65"/>
    </location>
</feature>
<feature type="transmembrane region" description="Helical" evidence="1">
    <location>
        <begin position="72"/>
        <end position="92"/>
    </location>
</feature>
<evidence type="ECO:0000256" key="1">
    <source>
        <dbReference type="SAM" id="Phobius"/>
    </source>
</evidence>
<keyword evidence="1" id="KW-0812">Transmembrane</keyword>
<proteinExistence type="predicted"/>
<protein>
    <submittedName>
        <fullName evidence="2">Phosphopantetheine adenylyltransferase</fullName>
    </submittedName>
</protein>
<dbReference type="Proteomes" id="UP000032568">
    <property type="component" value="Chromosome"/>
</dbReference>
<gene>
    <name evidence="2" type="ORF">SG35_004590</name>
</gene>
<dbReference type="KEGG" id="tact:SG35_004590"/>